<evidence type="ECO:0000313" key="1">
    <source>
        <dbReference type="EMBL" id="EXC45022.1"/>
    </source>
</evidence>
<dbReference type="Proteomes" id="UP000030645">
    <property type="component" value="Unassembled WGS sequence"/>
</dbReference>
<gene>
    <name evidence="1" type="ORF">L484_000404</name>
</gene>
<evidence type="ECO:0000313" key="2">
    <source>
        <dbReference type="Proteomes" id="UP000030645"/>
    </source>
</evidence>
<sequence length="84" mass="9694">MEYREAFCEDSLSSAKSDIRYDTTRTLSHMYLGYVFSSFVSERTRVVSIFYTERESHLPPSRQNAAAKGTESEQAWLEDLVLTT</sequence>
<name>W9SEM0_9ROSA</name>
<keyword evidence="2" id="KW-1185">Reference proteome</keyword>
<protein>
    <submittedName>
        <fullName evidence="1">Uncharacterized protein</fullName>
    </submittedName>
</protein>
<proteinExistence type="predicted"/>
<dbReference type="AlphaFoldDB" id="W9SEM0"/>
<organism evidence="1 2">
    <name type="scientific">Morus notabilis</name>
    <dbReference type="NCBI Taxonomy" id="981085"/>
    <lineage>
        <taxon>Eukaryota</taxon>
        <taxon>Viridiplantae</taxon>
        <taxon>Streptophyta</taxon>
        <taxon>Embryophyta</taxon>
        <taxon>Tracheophyta</taxon>
        <taxon>Spermatophyta</taxon>
        <taxon>Magnoliopsida</taxon>
        <taxon>eudicotyledons</taxon>
        <taxon>Gunneridae</taxon>
        <taxon>Pentapetalae</taxon>
        <taxon>rosids</taxon>
        <taxon>fabids</taxon>
        <taxon>Rosales</taxon>
        <taxon>Moraceae</taxon>
        <taxon>Moreae</taxon>
        <taxon>Morus</taxon>
    </lineage>
</organism>
<dbReference type="EMBL" id="KE623197">
    <property type="protein sequence ID" value="EXC45022.1"/>
    <property type="molecule type" value="Genomic_DNA"/>
</dbReference>
<reference evidence="2" key="1">
    <citation type="submission" date="2013-01" db="EMBL/GenBank/DDBJ databases">
        <title>Draft Genome Sequence of a Mulberry Tree, Morus notabilis C.K. Schneid.</title>
        <authorList>
            <person name="He N."/>
            <person name="Zhao S."/>
        </authorList>
    </citation>
    <scope>NUCLEOTIDE SEQUENCE</scope>
</reference>
<accession>W9SEM0</accession>